<evidence type="ECO:0000256" key="1">
    <source>
        <dbReference type="SAM" id="SignalP"/>
    </source>
</evidence>
<keyword evidence="1" id="KW-0732">Signal</keyword>
<dbReference type="Pfam" id="PF03640">
    <property type="entry name" value="Lipoprotein_15"/>
    <property type="match status" value="2"/>
</dbReference>
<dbReference type="EMBL" id="NAAC01000050">
    <property type="protein sequence ID" value="RDJ01863.1"/>
    <property type="molecule type" value="Genomic_DNA"/>
</dbReference>
<evidence type="ECO:0000313" key="2">
    <source>
        <dbReference type="EMBL" id="RDJ01863.1"/>
    </source>
</evidence>
<dbReference type="Proteomes" id="UP000254939">
    <property type="component" value="Unassembled WGS sequence"/>
</dbReference>
<dbReference type="OrthoDB" id="9800666at2"/>
<feature type="signal peptide" evidence="1">
    <location>
        <begin position="1"/>
        <end position="20"/>
    </location>
</feature>
<proteinExistence type="predicted"/>
<dbReference type="PANTHER" id="PTHR39335:SF1">
    <property type="entry name" value="BLL4220 PROTEIN"/>
    <property type="match status" value="1"/>
</dbReference>
<accession>A0A370KE22</accession>
<feature type="chain" id="PRO_5016943094" description="Lipoprotein with Yx(FWY)xxD motif" evidence="1">
    <location>
        <begin position="21"/>
        <end position="124"/>
    </location>
</feature>
<dbReference type="AlphaFoldDB" id="A0A370KE22"/>
<dbReference type="GO" id="GO:0043448">
    <property type="term" value="P:alkane catabolic process"/>
    <property type="evidence" value="ECO:0007669"/>
    <property type="project" value="TreeGrafter"/>
</dbReference>
<organism evidence="2 3">
    <name type="scientific">Rhizobium grahamii</name>
    <dbReference type="NCBI Taxonomy" id="1120045"/>
    <lineage>
        <taxon>Bacteria</taxon>
        <taxon>Pseudomonadati</taxon>
        <taxon>Pseudomonadota</taxon>
        <taxon>Alphaproteobacteria</taxon>
        <taxon>Hyphomicrobiales</taxon>
        <taxon>Rhizobiaceae</taxon>
        <taxon>Rhizobium/Agrobacterium group</taxon>
        <taxon>Rhizobium</taxon>
    </lineage>
</organism>
<comment type="caution">
    <text evidence="2">The sequence shown here is derived from an EMBL/GenBank/DDBJ whole genome shotgun (WGS) entry which is preliminary data.</text>
</comment>
<evidence type="ECO:0008006" key="4">
    <source>
        <dbReference type="Google" id="ProtNLM"/>
    </source>
</evidence>
<dbReference type="RefSeq" id="WP_114716025.1">
    <property type="nucleotide sequence ID" value="NZ_KZ857271.1"/>
</dbReference>
<dbReference type="InterPro" id="IPR005297">
    <property type="entry name" value="Lipoprotein_repeat"/>
</dbReference>
<sequence length="124" mass="13240">MKGLILVPILLASMTSIVFAATPFKGVKTEKGVVLSGEKGRTLYTFKKDEAGTSNCYDECAQNWPPAIAAGNAKGHGAYSILTRKDGTKQWAKDGKPLYYWTKDAKQGDVTGDGVGGIWDAAKP</sequence>
<name>A0A370KE22_9HYPH</name>
<dbReference type="PANTHER" id="PTHR39335">
    <property type="entry name" value="BLL4220 PROTEIN"/>
    <property type="match status" value="1"/>
</dbReference>
<dbReference type="InterPro" id="IPR014558">
    <property type="entry name" value="UCP029720"/>
</dbReference>
<dbReference type="PIRSF" id="PIRSF029720">
    <property type="entry name" value="UCP029720"/>
    <property type="match status" value="1"/>
</dbReference>
<evidence type="ECO:0000313" key="3">
    <source>
        <dbReference type="Proteomes" id="UP000254939"/>
    </source>
</evidence>
<gene>
    <name evidence="2" type="ORF">B5K06_33325</name>
</gene>
<protein>
    <recommendedName>
        <fullName evidence="4">Lipoprotein with Yx(FWY)xxD motif</fullName>
    </recommendedName>
</protein>
<reference evidence="2 3" key="1">
    <citation type="submission" date="2017-03" db="EMBL/GenBank/DDBJ databases">
        <title>Genome analysis of Rhizobial strains effectives or ineffectives for nitrogen fixation isolated from bean seeds.</title>
        <authorList>
            <person name="Peralta H."/>
            <person name="Aguilar-Vera A."/>
            <person name="Mora Y."/>
            <person name="Vargas-Lagunas C."/>
            <person name="Girard L."/>
            <person name="Mora J."/>
        </authorList>
    </citation>
    <scope>NUCLEOTIDE SEQUENCE [LARGE SCALE GENOMIC DNA]</scope>
    <source>
        <strain evidence="2 3">CCGM3</strain>
    </source>
</reference>